<evidence type="ECO:0000256" key="1">
    <source>
        <dbReference type="ARBA" id="ARBA00022723"/>
    </source>
</evidence>
<sequence>MLNKTGIPSNEQVLSRFPENKALLKPKAILECYEDIPCNPCSTSCPFDAIEIGPNINVQPKLVVESCTGCGLCVPSCPGLAIVIAQIRGNEAVFKVPYEFLPHPTKGDVWYGVNRSGDVICDAQVEHVLLTKNQDHTAVITVSVPVEYLHDFVTIRGKDE</sequence>
<organism evidence="5 6">
    <name type="scientific">Peloplasma aerotolerans</name>
    <dbReference type="NCBI Taxonomy" id="3044389"/>
    <lineage>
        <taxon>Bacteria</taxon>
        <taxon>Bacillati</taxon>
        <taxon>Mycoplasmatota</taxon>
        <taxon>Mollicutes</taxon>
        <taxon>Acholeplasmatales</taxon>
        <taxon>Acholeplasmataceae</taxon>
        <taxon>Peloplasma</taxon>
    </lineage>
</organism>
<evidence type="ECO:0000313" key="5">
    <source>
        <dbReference type="EMBL" id="MDI6453370.1"/>
    </source>
</evidence>
<dbReference type="PROSITE" id="PS00198">
    <property type="entry name" value="4FE4S_FER_1"/>
    <property type="match status" value="1"/>
</dbReference>
<keyword evidence="2" id="KW-0408">Iron</keyword>
<dbReference type="SUPFAM" id="SSF54862">
    <property type="entry name" value="4Fe-4S ferredoxins"/>
    <property type="match status" value="1"/>
</dbReference>
<proteinExistence type="predicted"/>
<comment type="caution">
    <text evidence="5">The sequence shown here is derived from an EMBL/GenBank/DDBJ whole genome shotgun (WGS) entry which is preliminary data.</text>
</comment>
<dbReference type="RefSeq" id="WP_282839802.1">
    <property type="nucleotide sequence ID" value="NZ_JASCXW010000026.1"/>
</dbReference>
<protein>
    <submittedName>
        <fullName evidence="5">4Fe-4S binding protein</fullName>
    </submittedName>
</protein>
<dbReference type="PROSITE" id="PS51379">
    <property type="entry name" value="4FE4S_FER_2"/>
    <property type="match status" value="2"/>
</dbReference>
<reference evidence="5" key="1">
    <citation type="submission" date="2023-05" db="EMBL/GenBank/DDBJ databases">
        <title>Mariniplasma microaerophilum sp. nov., a novel anaerobic mollicute isolated from terrestrial mud volcano, Taman Peninsula, Russia.</title>
        <authorList>
            <person name="Khomyakova M.A."/>
            <person name="Merkel A.Y."/>
            <person name="Slobodkin A.I."/>
        </authorList>
    </citation>
    <scope>NUCLEOTIDE SEQUENCE</scope>
    <source>
        <strain evidence="5">M4Ah</strain>
    </source>
</reference>
<dbReference type="GO" id="GO:0046872">
    <property type="term" value="F:metal ion binding"/>
    <property type="evidence" value="ECO:0007669"/>
    <property type="project" value="UniProtKB-KW"/>
</dbReference>
<evidence type="ECO:0000256" key="2">
    <source>
        <dbReference type="ARBA" id="ARBA00023004"/>
    </source>
</evidence>
<evidence type="ECO:0000256" key="3">
    <source>
        <dbReference type="ARBA" id="ARBA00023014"/>
    </source>
</evidence>
<dbReference type="EMBL" id="JASCXW010000026">
    <property type="protein sequence ID" value="MDI6453370.1"/>
    <property type="molecule type" value="Genomic_DNA"/>
</dbReference>
<dbReference type="Gene3D" id="3.30.70.20">
    <property type="match status" value="1"/>
</dbReference>
<dbReference type="GO" id="GO:0051536">
    <property type="term" value="F:iron-sulfur cluster binding"/>
    <property type="evidence" value="ECO:0007669"/>
    <property type="project" value="UniProtKB-KW"/>
</dbReference>
<dbReference type="Pfam" id="PF12838">
    <property type="entry name" value="Fer4_7"/>
    <property type="match status" value="1"/>
</dbReference>
<evidence type="ECO:0000313" key="6">
    <source>
        <dbReference type="Proteomes" id="UP001431532"/>
    </source>
</evidence>
<gene>
    <name evidence="5" type="ORF">QJ521_07320</name>
</gene>
<dbReference type="AlphaFoldDB" id="A0AAW6U8X7"/>
<accession>A0AAW6U8X7</accession>
<keyword evidence="1" id="KW-0479">Metal-binding</keyword>
<keyword evidence="6" id="KW-1185">Reference proteome</keyword>
<feature type="domain" description="4Fe-4S ferredoxin-type" evidence="4">
    <location>
        <begin position="26"/>
        <end position="55"/>
    </location>
</feature>
<name>A0AAW6U8X7_9MOLU</name>
<keyword evidence="3" id="KW-0411">Iron-sulfur</keyword>
<dbReference type="Proteomes" id="UP001431532">
    <property type="component" value="Unassembled WGS sequence"/>
</dbReference>
<evidence type="ECO:0000259" key="4">
    <source>
        <dbReference type="PROSITE" id="PS51379"/>
    </source>
</evidence>
<dbReference type="InterPro" id="IPR017900">
    <property type="entry name" value="4Fe4S_Fe_S_CS"/>
</dbReference>
<dbReference type="InterPro" id="IPR017896">
    <property type="entry name" value="4Fe4S_Fe-S-bd"/>
</dbReference>
<feature type="domain" description="4Fe-4S ferredoxin-type" evidence="4">
    <location>
        <begin position="58"/>
        <end position="87"/>
    </location>
</feature>